<evidence type="ECO:0000256" key="3">
    <source>
        <dbReference type="ARBA" id="ARBA00022729"/>
    </source>
</evidence>
<dbReference type="STRING" id="1005048.CFU_0215"/>
<reference evidence="7 8" key="1">
    <citation type="journal article" date="2004" name="Environ. Microbiol.">
        <title>Phylogeny-function analysis of (meta)genomic libraries: screening for expression of ribosomal RNA genes by large-insert library fluorescent in situ hybridization (LIL-FISH).</title>
        <authorList>
            <person name="Leveau J.H."/>
            <person name="Gerards S."/>
            <person name="de Boer W."/>
            <person name="van Veen J.A."/>
        </authorList>
    </citation>
    <scope>NUCLEOTIDE SEQUENCE [LARGE SCALE GENOMIC DNA]</scope>
    <source>
        <strain evidence="7 8">Ter331</strain>
    </source>
</reference>
<accession>G0AHL4</accession>
<feature type="chain" id="PRO_5003397294" evidence="4">
    <location>
        <begin position="28"/>
        <end position="299"/>
    </location>
</feature>
<comment type="similarity">
    <text evidence="1">Belongs to the bacterial solute-binding protein 3 family.</text>
</comment>
<dbReference type="HOGENOM" id="CLU_019602_0_0_4"/>
<dbReference type="PANTHER" id="PTHR30085:SF2">
    <property type="entry name" value="GLUTAMATE_ASPARTATE IMPORT SOLUTE-BINDING PROTEIN"/>
    <property type="match status" value="1"/>
</dbReference>
<reference evidence="7 8" key="3">
    <citation type="journal article" date="2008" name="FEMS Microbiol. Ecol.">
        <title>Identification and characterization of genes underlying chitinolysis in Collimonas fungivorans Ter331.</title>
        <authorList>
            <person name="Fritsche K."/>
            <person name="de Boer W."/>
            <person name="Gerards S."/>
            <person name="van den Berg M."/>
            <person name="van Veen J.A."/>
            <person name="Leveau J.H."/>
        </authorList>
    </citation>
    <scope>NUCLEOTIDE SEQUENCE [LARGE SCALE GENOMIC DNA]</scope>
    <source>
        <strain evidence="7 8">Ter331</strain>
    </source>
</reference>
<evidence type="ECO:0000256" key="2">
    <source>
        <dbReference type="ARBA" id="ARBA00022448"/>
    </source>
</evidence>
<keyword evidence="8" id="KW-1185">Reference proteome</keyword>
<name>G0AHL4_COLFT</name>
<keyword evidence="3 4" id="KW-0732">Signal</keyword>
<feature type="signal peptide" evidence="4">
    <location>
        <begin position="1"/>
        <end position="27"/>
    </location>
</feature>
<dbReference type="eggNOG" id="COG0834">
    <property type="taxonomic scope" value="Bacteria"/>
</dbReference>
<evidence type="ECO:0000259" key="6">
    <source>
        <dbReference type="SMART" id="SM00079"/>
    </source>
</evidence>
<evidence type="ECO:0000256" key="1">
    <source>
        <dbReference type="ARBA" id="ARBA00010333"/>
    </source>
</evidence>
<dbReference type="GO" id="GO:0030288">
    <property type="term" value="C:outer membrane-bounded periplasmic space"/>
    <property type="evidence" value="ECO:0007669"/>
    <property type="project" value="TreeGrafter"/>
</dbReference>
<dbReference type="Pfam" id="PF00497">
    <property type="entry name" value="SBP_bac_3"/>
    <property type="match status" value="1"/>
</dbReference>
<reference evidence="7 8" key="5">
    <citation type="journal article" date="2011" name="ISME J.">
        <title>Dual transcriptional profiling of a bacterial/fungal confrontation: Collimonas fungivorans versus Aspergillus niger.</title>
        <authorList>
            <person name="Mela F."/>
            <person name="Fritsche K."/>
            <person name="de Boer W."/>
            <person name="van Veen J.A."/>
            <person name="de Graaff L.H."/>
            <person name="van den Berg M."/>
            <person name="Leveau J.H."/>
        </authorList>
    </citation>
    <scope>NUCLEOTIDE SEQUENCE [LARGE SCALE GENOMIC DNA]</scope>
    <source>
        <strain evidence="7 8">Ter331</strain>
    </source>
</reference>
<dbReference type="AlphaFoldDB" id="G0AHL4"/>
<evidence type="ECO:0000313" key="7">
    <source>
        <dbReference type="EMBL" id="AEK60053.1"/>
    </source>
</evidence>
<proteinExistence type="inferred from homology"/>
<dbReference type="SUPFAM" id="SSF53850">
    <property type="entry name" value="Periplasmic binding protein-like II"/>
    <property type="match status" value="1"/>
</dbReference>
<dbReference type="InterPro" id="IPR001638">
    <property type="entry name" value="Solute-binding_3/MltF_N"/>
</dbReference>
<evidence type="ECO:0000256" key="4">
    <source>
        <dbReference type="SAM" id="SignalP"/>
    </source>
</evidence>
<dbReference type="GO" id="GO:0015276">
    <property type="term" value="F:ligand-gated monoatomic ion channel activity"/>
    <property type="evidence" value="ECO:0007669"/>
    <property type="project" value="InterPro"/>
</dbReference>
<reference evidence="7 8" key="4">
    <citation type="journal article" date="2010" name="Environ. Microbiol.">
        <title>The bacterial genus Collimonas: mycophagy, weathering and other adaptive solutions to life in oligotrophic soil environments.</title>
        <authorList>
            <person name="Leveau J.H."/>
            <person name="Uroz S."/>
            <person name="de Boer W."/>
        </authorList>
    </citation>
    <scope>NUCLEOTIDE SEQUENCE [LARGE SCALE GENOMIC DNA]</scope>
    <source>
        <strain evidence="7 8">Ter331</strain>
    </source>
</reference>
<organism evidence="7 8">
    <name type="scientific">Collimonas fungivorans (strain Ter331)</name>
    <dbReference type="NCBI Taxonomy" id="1005048"/>
    <lineage>
        <taxon>Bacteria</taxon>
        <taxon>Pseudomonadati</taxon>
        <taxon>Pseudomonadota</taxon>
        <taxon>Betaproteobacteria</taxon>
        <taxon>Burkholderiales</taxon>
        <taxon>Oxalobacteraceae</taxon>
        <taxon>Collimonas</taxon>
    </lineage>
</organism>
<protein>
    <submittedName>
        <fullName evidence="7">Putative amino-acid-binding periplasmic, ABC transporter protein</fullName>
    </submittedName>
</protein>
<dbReference type="EMBL" id="CP002745">
    <property type="protein sequence ID" value="AEK60053.1"/>
    <property type="molecule type" value="Genomic_DNA"/>
</dbReference>
<keyword evidence="2" id="KW-0813">Transport</keyword>
<dbReference type="Proteomes" id="UP000008392">
    <property type="component" value="Chromosome"/>
</dbReference>
<dbReference type="CDD" id="cd13688">
    <property type="entry name" value="PBP2_GltI_DEBP"/>
    <property type="match status" value="1"/>
</dbReference>
<sequence length="299" mass="33397">MGAYVMHGAIKHGLTLFFILAPLAATAGDTLGKIRDSQTITFAYRQTAPFSYTNDNKQIVGYSIDLCQKIADAVKRELKLPNLKVQYLPVDSSTRFSSIIDGKADLECGSTTNNAERRTRVGFTVPHFFSSVRMVVKNGSGIKNWSDLRNKTMVITKSTTTIDLVNDRSNVRSLNIKVLEAQDDAESFAFVEQGKADAYAMDDVLLYSLRSTAKNPADYTILGDPLSIEPYSLMLRKDDPAFKKVVDQEMVRLINEGELKKIYSYWFTQPNGPKGSNLNMPMGYLLRDSLQYPSDKTAQ</sequence>
<feature type="domain" description="Solute-binding protein family 3/N-terminal" evidence="5">
    <location>
        <begin position="39"/>
        <end position="270"/>
    </location>
</feature>
<evidence type="ECO:0000313" key="8">
    <source>
        <dbReference type="Proteomes" id="UP000008392"/>
    </source>
</evidence>
<dbReference type="GO" id="GO:0006865">
    <property type="term" value="P:amino acid transport"/>
    <property type="evidence" value="ECO:0007669"/>
    <property type="project" value="TreeGrafter"/>
</dbReference>
<dbReference type="GO" id="GO:0005576">
    <property type="term" value="C:extracellular region"/>
    <property type="evidence" value="ECO:0007669"/>
    <property type="project" value="TreeGrafter"/>
</dbReference>
<gene>
    <name evidence="7" type="ordered locus">CFU_0215</name>
</gene>
<dbReference type="Gene3D" id="3.40.190.10">
    <property type="entry name" value="Periplasmic binding protein-like II"/>
    <property type="match status" value="2"/>
</dbReference>
<dbReference type="InterPro" id="IPR051455">
    <property type="entry name" value="Bact_solute-bind_prot3"/>
</dbReference>
<dbReference type="SMART" id="SM00079">
    <property type="entry name" value="PBPe"/>
    <property type="match status" value="1"/>
</dbReference>
<evidence type="ECO:0000259" key="5">
    <source>
        <dbReference type="SMART" id="SM00062"/>
    </source>
</evidence>
<dbReference type="KEGG" id="cfu:CFU_0215"/>
<dbReference type="InterPro" id="IPR001320">
    <property type="entry name" value="Iontro_rcpt_C"/>
</dbReference>
<reference evidence="7 8" key="2">
    <citation type="journal article" date="2006" name="J. Microbiol. Methods">
        <title>Genomic flank-sequencing of plasposon insertion sites for rapid identification of functional genes.</title>
        <authorList>
            <person name="Leveau J.H."/>
            <person name="Gerards S."/>
            <person name="Fritsche K."/>
            <person name="Zondag G."/>
            <person name="van Veen J.A."/>
        </authorList>
    </citation>
    <scope>NUCLEOTIDE SEQUENCE [LARGE SCALE GENOMIC DNA]</scope>
    <source>
        <strain evidence="7 8">Ter331</strain>
    </source>
</reference>
<reference evidence="8" key="6">
    <citation type="submission" date="2011-05" db="EMBL/GenBank/DDBJ databases">
        <title>Complete sequence of Collimonas fungivorans Ter331.</title>
        <authorList>
            <person name="Leveau J.H."/>
        </authorList>
    </citation>
    <scope>NUCLEOTIDE SEQUENCE [LARGE SCALE GENOMIC DNA]</scope>
    <source>
        <strain evidence="8">Ter331</strain>
    </source>
</reference>
<dbReference type="SMART" id="SM00062">
    <property type="entry name" value="PBPb"/>
    <property type="match status" value="1"/>
</dbReference>
<dbReference type="PANTHER" id="PTHR30085">
    <property type="entry name" value="AMINO ACID ABC TRANSPORTER PERMEASE"/>
    <property type="match status" value="1"/>
</dbReference>
<dbReference type="GO" id="GO:0016020">
    <property type="term" value="C:membrane"/>
    <property type="evidence" value="ECO:0007669"/>
    <property type="project" value="InterPro"/>
</dbReference>
<feature type="domain" description="Ionotropic glutamate receptor C-terminal" evidence="6">
    <location>
        <begin position="39"/>
        <end position="269"/>
    </location>
</feature>